<dbReference type="SUPFAM" id="SSF55729">
    <property type="entry name" value="Acyl-CoA N-acyltransferases (Nat)"/>
    <property type="match status" value="1"/>
</dbReference>
<proteinExistence type="predicted"/>
<organism evidence="2 3">
    <name type="scientific">Peptacetobacter hominis</name>
    <dbReference type="NCBI Taxonomy" id="2743610"/>
    <lineage>
        <taxon>Bacteria</taxon>
        <taxon>Bacillati</taxon>
        <taxon>Bacillota</taxon>
        <taxon>Clostridia</taxon>
        <taxon>Peptostreptococcales</taxon>
        <taxon>Peptostreptococcaceae</taxon>
        <taxon>Peptacetobacter</taxon>
    </lineage>
</organism>
<reference evidence="2 3" key="1">
    <citation type="submission" date="2019-02" db="EMBL/GenBank/DDBJ databases">
        <title>Peptostreptococcaceae bacterium ZHW00191 nov., a new bacterium isolated from the human gut.</title>
        <authorList>
            <person name="Zhou H.-W."/>
            <person name="Chen X.-J."/>
        </authorList>
    </citation>
    <scope>NUCLEOTIDE SEQUENCE [LARGE SCALE GENOMIC DNA]</scope>
    <source>
        <strain evidence="2 3">ZHW00191</strain>
    </source>
</reference>
<dbReference type="RefSeq" id="WP_142535597.1">
    <property type="nucleotide sequence ID" value="NZ_SGJB01000005.1"/>
</dbReference>
<dbReference type="Gene3D" id="3.40.630.30">
    <property type="match status" value="1"/>
</dbReference>
<dbReference type="InterPro" id="IPR016181">
    <property type="entry name" value="Acyl_CoA_acyltransferase"/>
</dbReference>
<dbReference type="OrthoDB" id="9796171at2"/>
<dbReference type="Pfam" id="PF13673">
    <property type="entry name" value="Acetyltransf_10"/>
    <property type="match status" value="1"/>
</dbReference>
<protein>
    <submittedName>
        <fullName evidence="2">GNAT family N-acetyltransferase</fullName>
    </submittedName>
</protein>
<dbReference type="Proteomes" id="UP000317863">
    <property type="component" value="Unassembled WGS sequence"/>
</dbReference>
<dbReference type="PROSITE" id="PS51186">
    <property type="entry name" value="GNAT"/>
    <property type="match status" value="1"/>
</dbReference>
<keyword evidence="2" id="KW-0808">Transferase</keyword>
<dbReference type="CDD" id="cd04301">
    <property type="entry name" value="NAT_SF"/>
    <property type="match status" value="1"/>
</dbReference>
<dbReference type="InterPro" id="IPR000182">
    <property type="entry name" value="GNAT_dom"/>
</dbReference>
<comment type="caution">
    <text evidence="2">The sequence shown here is derived from an EMBL/GenBank/DDBJ whole genome shotgun (WGS) entry which is preliminary data.</text>
</comment>
<accession>A0A544QWC1</accession>
<feature type="domain" description="N-acetyltransferase" evidence="1">
    <location>
        <begin position="5"/>
        <end position="146"/>
    </location>
</feature>
<evidence type="ECO:0000259" key="1">
    <source>
        <dbReference type="PROSITE" id="PS51186"/>
    </source>
</evidence>
<dbReference type="AlphaFoldDB" id="A0A544QWC1"/>
<dbReference type="EMBL" id="SGJB01000005">
    <property type="protein sequence ID" value="TQQ84992.1"/>
    <property type="molecule type" value="Genomic_DNA"/>
</dbReference>
<dbReference type="GO" id="GO:0016747">
    <property type="term" value="F:acyltransferase activity, transferring groups other than amino-acyl groups"/>
    <property type="evidence" value="ECO:0007669"/>
    <property type="project" value="InterPro"/>
</dbReference>
<sequence>MFTIKKFDELTLDEFYEIAKSRYEVFACEQHIFEVNDFDDDDRVSYHVFMKSDNRVCAYLRIIPQEFSHYKYTALGRVLVLKDFRRKGLAEKMVNASVKFINDELGEKHASLSAQSYIAGLYKKCGFNAVSDEYLEAGIPHIEMEI</sequence>
<gene>
    <name evidence="2" type="ORF">EXD82_03880</name>
</gene>
<name>A0A544QWC1_9FIRM</name>
<evidence type="ECO:0000313" key="3">
    <source>
        <dbReference type="Proteomes" id="UP000317863"/>
    </source>
</evidence>
<evidence type="ECO:0000313" key="2">
    <source>
        <dbReference type="EMBL" id="TQQ84992.1"/>
    </source>
</evidence>
<keyword evidence="3" id="KW-1185">Reference proteome</keyword>